<evidence type="ECO:0000313" key="2">
    <source>
        <dbReference type="Proteomes" id="UP001056778"/>
    </source>
</evidence>
<name>A0ACB9SX57_HOLOL</name>
<reference evidence="1" key="1">
    <citation type="submission" date="2022-04" db="EMBL/GenBank/DDBJ databases">
        <title>Chromosome-scale genome assembly of Holotrichia oblita Faldermann.</title>
        <authorList>
            <person name="Rongchong L."/>
        </authorList>
    </citation>
    <scope>NUCLEOTIDE SEQUENCE</scope>
    <source>
        <strain evidence="1">81SQS9</strain>
    </source>
</reference>
<proteinExistence type="predicted"/>
<sequence length="501" mass="58343">MEIKLYDIIILLFGLFFWLILYTKYVYKYWEKRGVPYLEPKFFFGNFEPPWNLKDGFHKTMANVYKEFKSKGYKFGGIFSFLRPVFVPIDLDLIKNIMIKDFQYFVDRGLYYNEKTDPLSAHLLRIEGDKWRSLRTRLSPTFTSGRMKYMFQMVMDCGLGLENEINKLWKSQKPVDIKEIGALFTTNVIGSCAFGLECNCFENPDNEFRLHTKTFFQGGLGRALRTALTLSFPSLCKKLGVLVFPKEATTFYMSVIKNIINYREANDIKRNDFVQLLLNIKNKTTSDGSSFTFNEIAAQAFVFFLAGFETSSSTMTFAFYEMAKHQEVQDKVREEIRRVVAKYDGNITYDGIMEMTYMGQVFDETLRKYPILATLERIATNDYKLPDDDIIIKKGTKVLISLQGIQHDPEYFPDPEKFDPDRFSPENKEKMSPCVYMPFGEGPRICIGMRFGIMQAKIGMAIMLKDYKYMLHPKNRNMKLYSKSPLLSPVGQVLLNIEKIE</sequence>
<accession>A0ACB9SX57</accession>
<organism evidence="1 2">
    <name type="scientific">Holotrichia oblita</name>
    <name type="common">Chafer beetle</name>
    <dbReference type="NCBI Taxonomy" id="644536"/>
    <lineage>
        <taxon>Eukaryota</taxon>
        <taxon>Metazoa</taxon>
        <taxon>Ecdysozoa</taxon>
        <taxon>Arthropoda</taxon>
        <taxon>Hexapoda</taxon>
        <taxon>Insecta</taxon>
        <taxon>Pterygota</taxon>
        <taxon>Neoptera</taxon>
        <taxon>Endopterygota</taxon>
        <taxon>Coleoptera</taxon>
        <taxon>Polyphaga</taxon>
        <taxon>Scarabaeiformia</taxon>
        <taxon>Scarabaeidae</taxon>
        <taxon>Melolonthinae</taxon>
        <taxon>Holotrichia</taxon>
    </lineage>
</organism>
<protein>
    <submittedName>
        <fullName evidence="1">Cytochrome p450</fullName>
    </submittedName>
</protein>
<dbReference type="Proteomes" id="UP001056778">
    <property type="component" value="Chromosome 6"/>
</dbReference>
<keyword evidence="2" id="KW-1185">Reference proteome</keyword>
<gene>
    <name evidence="1" type="ORF">MML48_6g00017098</name>
</gene>
<dbReference type="EMBL" id="CM043020">
    <property type="protein sequence ID" value="KAI4459125.1"/>
    <property type="molecule type" value="Genomic_DNA"/>
</dbReference>
<evidence type="ECO:0000313" key="1">
    <source>
        <dbReference type="EMBL" id="KAI4459125.1"/>
    </source>
</evidence>
<comment type="caution">
    <text evidence="1">The sequence shown here is derived from an EMBL/GenBank/DDBJ whole genome shotgun (WGS) entry which is preliminary data.</text>
</comment>